<comment type="caution">
    <text evidence="3">The sequence shown here is derived from an EMBL/GenBank/DDBJ whole genome shotgun (WGS) entry which is preliminary data.</text>
</comment>
<protein>
    <recommendedName>
        <fullName evidence="5">Pentatricopeptide repeat-containing protein</fullName>
    </recommendedName>
</protein>
<sequence>MPKKDVVSWNAIITGYWKNGCLQESKRLFESMPIRNVVSWNSMIAGCVENEMVDEAFNYFFGLCPRGTLLLGML</sequence>
<organism evidence="3 4">
    <name type="scientific">Rubus argutus</name>
    <name type="common">Southern blackberry</name>
    <dbReference type="NCBI Taxonomy" id="59490"/>
    <lineage>
        <taxon>Eukaryota</taxon>
        <taxon>Viridiplantae</taxon>
        <taxon>Streptophyta</taxon>
        <taxon>Embryophyta</taxon>
        <taxon>Tracheophyta</taxon>
        <taxon>Spermatophyta</taxon>
        <taxon>Magnoliopsida</taxon>
        <taxon>eudicotyledons</taxon>
        <taxon>Gunneridae</taxon>
        <taxon>Pentapetalae</taxon>
        <taxon>rosids</taxon>
        <taxon>fabids</taxon>
        <taxon>Rosales</taxon>
        <taxon>Rosaceae</taxon>
        <taxon>Rosoideae</taxon>
        <taxon>Rosoideae incertae sedis</taxon>
        <taxon>Rubus</taxon>
    </lineage>
</organism>
<feature type="repeat" description="PPR" evidence="2">
    <location>
        <begin position="5"/>
        <end position="39"/>
    </location>
</feature>
<name>A0AAW1YLI2_RUBAR</name>
<gene>
    <name evidence="3" type="ORF">M0R45_004999</name>
</gene>
<dbReference type="PANTHER" id="PTHR47926:SF395">
    <property type="entry name" value="TETRATRICOPEPTIDE-LIKE HELICAL DOMAIN, DYW DOMAIN PROTEIN-RELATED"/>
    <property type="match status" value="1"/>
</dbReference>
<evidence type="ECO:0008006" key="5">
    <source>
        <dbReference type="Google" id="ProtNLM"/>
    </source>
</evidence>
<proteinExistence type="predicted"/>
<dbReference type="Gene3D" id="1.25.40.10">
    <property type="entry name" value="Tetratricopeptide repeat domain"/>
    <property type="match status" value="1"/>
</dbReference>
<evidence type="ECO:0000256" key="1">
    <source>
        <dbReference type="ARBA" id="ARBA00022737"/>
    </source>
</evidence>
<evidence type="ECO:0000313" key="4">
    <source>
        <dbReference type="Proteomes" id="UP001457282"/>
    </source>
</evidence>
<dbReference type="PROSITE" id="PS51375">
    <property type="entry name" value="PPR"/>
    <property type="match status" value="1"/>
</dbReference>
<dbReference type="GO" id="GO:0003723">
    <property type="term" value="F:RNA binding"/>
    <property type="evidence" value="ECO:0007669"/>
    <property type="project" value="InterPro"/>
</dbReference>
<dbReference type="Pfam" id="PF01535">
    <property type="entry name" value="PPR"/>
    <property type="match status" value="2"/>
</dbReference>
<keyword evidence="1" id="KW-0677">Repeat</keyword>
<dbReference type="GO" id="GO:0009451">
    <property type="term" value="P:RNA modification"/>
    <property type="evidence" value="ECO:0007669"/>
    <property type="project" value="InterPro"/>
</dbReference>
<dbReference type="InterPro" id="IPR046960">
    <property type="entry name" value="PPR_At4g14850-like_plant"/>
</dbReference>
<evidence type="ECO:0000313" key="3">
    <source>
        <dbReference type="EMBL" id="KAK9949481.1"/>
    </source>
</evidence>
<keyword evidence="4" id="KW-1185">Reference proteome</keyword>
<reference evidence="3 4" key="1">
    <citation type="journal article" date="2023" name="G3 (Bethesda)">
        <title>A chromosome-length genome assembly and annotation of blackberry (Rubus argutus, cv. 'Hillquist').</title>
        <authorList>
            <person name="Bruna T."/>
            <person name="Aryal R."/>
            <person name="Dudchenko O."/>
            <person name="Sargent D.J."/>
            <person name="Mead D."/>
            <person name="Buti M."/>
            <person name="Cavallini A."/>
            <person name="Hytonen T."/>
            <person name="Andres J."/>
            <person name="Pham M."/>
            <person name="Weisz D."/>
            <person name="Mascagni F."/>
            <person name="Usai G."/>
            <person name="Natali L."/>
            <person name="Bassil N."/>
            <person name="Fernandez G.E."/>
            <person name="Lomsadze A."/>
            <person name="Armour M."/>
            <person name="Olukolu B."/>
            <person name="Poorten T."/>
            <person name="Britton C."/>
            <person name="Davik J."/>
            <person name="Ashrafi H."/>
            <person name="Aiden E.L."/>
            <person name="Borodovsky M."/>
            <person name="Worthington M."/>
        </authorList>
    </citation>
    <scope>NUCLEOTIDE SEQUENCE [LARGE SCALE GENOMIC DNA]</scope>
    <source>
        <strain evidence="3">PI 553951</strain>
    </source>
</reference>
<dbReference type="InterPro" id="IPR011990">
    <property type="entry name" value="TPR-like_helical_dom_sf"/>
</dbReference>
<accession>A0AAW1YLI2</accession>
<dbReference type="EMBL" id="JBEDUW010000001">
    <property type="protein sequence ID" value="KAK9949481.1"/>
    <property type="molecule type" value="Genomic_DNA"/>
</dbReference>
<dbReference type="AlphaFoldDB" id="A0AAW1YLI2"/>
<dbReference type="NCBIfam" id="TIGR00756">
    <property type="entry name" value="PPR"/>
    <property type="match status" value="2"/>
</dbReference>
<dbReference type="Proteomes" id="UP001457282">
    <property type="component" value="Unassembled WGS sequence"/>
</dbReference>
<dbReference type="InterPro" id="IPR002885">
    <property type="entry name" value="PPR_rpt"/>
</dbReference>
<evidence type="ECO:0000256" key="2">
    <source>
        <dbReference type="PROSITE-ProRule" id="PRU00708"/>
    </source>
</evidence>
<dbReference type="PANTHER" id="PTHR47926">
    <property type="entry name" value="PENTATRICOPEPTIDE REPEAT-CONTAINING PROTEIN"/>
    <property type="match status" value="1"/>
</dbReference>